<accession>A0A7S8C735</accession>
<reference evidence="2 3" key="1">
    <citation type="submission" date="2020-06" db="EMBL/GenBank/DDBJ databases">
        <title>Genome sequence of 2 isolates from Red Sea Mangroves.</title>
        <authorList>
            <person name="Sefrji F."/>
            <person name="Michoud G."/>
            <person name="Merlino G."/>
            <person name="Daffonchio D."/>
        </authorList>
    </citation>
    <scope>NUCLEOTIDE SEQUENCE [LARGE SCALE GENOMIC DNA]</scope>
    <source>
        <strain evidence="2 3">R1DC25</strain>
    </source>
</reference>
<keyword evidence="3" id="KW-1185">Reference proteome</keyword>
<keyword evidence="2" id="KW-0378">Hydrolase</keyword>
<dbReference type="PANTHER" id="PTHR43283">
    <property type="entry name" value="BETA-LACTAMASE-RELATED"/>
    <property type="match status" value="1"/>
</dbReference>
<sequence>MSPASPRLAVLEAVRTGGAPILKARTVETMMADRTGPQAQTQGPGWGFGIGWAVLDDPEAAGTPQAKGTIQWGGAYGHSWFVDPARGLTVVALTDTAFEGMSGRFPVEIRDAVYGR</sequence>
<dbReference type="GO" id="GO:0016787">
    <property type="term" value="F:hydrolase activity"/>
    <property type="evidence" value="ECO:0007669"/>
    <property type="project" value="UniProtKB-KW"/>
</dbReference>
<evidence type="ECO:0000313" key="3">
    <source>
        <dbReference type="Proteomes" id="UP000593594"/>
    </source>
</evidence>
<name>A0A7S8C735_9HYPH</name>
<dbReference type="InterPro" id="IPR012338">
    <property type="entry name" value="Beta-lactam/transpept-like"/>
</dbReference>
<dbReference type="Proteomes" id="UP000593594">
    <property type="component" value="Chromosome"/>
</dbReference>
<evidence type="ECO:0000259" key="1">
    <source>
        <dbReference type="Pfam" id="PF00144"/>
    </source>
</evidence>
<feature type="domain" description="Beta-lactamase-related" evidence="1">
    <location>
        <begin position="14"/>
        <end position="99"/>
    </location>
</feature>
<dbReference type="PANTHER" id="PTHR43283:SF3">
    <property type="entry name" value="BETA-LACTAMASE FAMILY PROTEIN (AFU_ORTHOLOGUE AFUA_5G07500)"/>
    <property type="match status" value="1"/>
</dbReference>
<dbReference type="Pfam" id="PF00144">
    <property type="entry name" value="Beta-lactamase"/>
    <property type="match status" value="1"/>
</dbReference>
<dbReference type="InterPro" id="IPR050789">
    <property type="entry name" value="Diverse_Enzym_Activities"/>
</dbReference>
<evidence type="ECO:0000313" key="2">
    <source>
        <dbReference type="EMBL" id="QPC44541.1"/>
    </source>
</evidence>
<dbReference type="InterPro" id="IPR001466">
    <property type="entry name" value="Beta-lactam-related"/>
</dbReference>
<organism evidence="2 3">
    <name type="scientific">Kaustia mangrovi</name>
    <dbReference type="NCBI Taxonomy" id="2593653"/>
    <lineage>
        <taxon>Bacteria</taxon>
        <taxon>Pseudomonadati</taxon>
        <taxon>Pseudomonadota</taxon>
        <taxon>Alphaproteobacteria</taxon>
        <taxon>Hyphomicrobiales</taxon>
        <taxon>Parvibaculaceae</taxon>
        <taxon>Kaustia</taxon>
    </lineage>
</organism>
<dbReference type="Gene3D" id="3.40.710.10">
    <property type="entry name" value="DD-peptidase/beta-lactamase superfamily"/>
    <property type="match status" value="1"/>
</dbReference>
<proteinExistence type="predicted"/>
<dbReference type="SUPFAM" id="SSF56601">
    <property type="entry name" value="beta-lactamase/transpeptidase-like"/>
    <property type="match status" value="1"/>
</dbReference>
<gene>
    <name evidence="2" type="ORF">HW532_18665</name>
</gene>
<dbReference type="EMBL" id="CP058214">
    <property type="protein sequence ID" value="QPC44541.1"/>
    <property type="molecule type" value="Genomic_DNA"/>
</dbReference>
<protein>
    <submittedName>
        <fullName evidence="2">Serine hydrolase</fullName>
    </submittedName>
</protein>
<dbReference type="AlphaFoldDB" id="A0A7S8C735"/>
<dbReference type="RefSeq" id="WP_213161914.1">
    <property type="nucleotide sequence ID" value="NZ_CP058214.1"/>
</dbReference>
<dbReference type="KEGG" id="kmn:HW532_18665"/>